<dbReference type="AlphaFoldDB" id="A0A2P7Q0Z5"/>
<dbReference type="InterPro" id="IPR007253">
    <property type="entry name" value="Cell_wall-bd_2"/>
</dbReference>
<evidence type="ECO:0008006" key="4">
    <source>
        <dbReference type="Google" id="ProtNLM"/>
    </source>
</evidence>
<feature type="chain" id="PRO_5038815830" description="Cell wall-binding protein" evidence="1">
    <location>
        <begin position="20"/>
        <end position="548"/>
    </location>
</feature>
<accession>A0A2P7Q0Z5</accession>
<feature type="signal peptide" evidence="1">
    <location>
        <begin position="1"/>
        <end position="19"/>
    </location>
</feature>
<dbReference type="InterPro" id="IPR051922">
    <property type="entry name" value="Bact_Sporulation_Assoc"/>
</dbReference>
<proteinExistence type="predicted"/>
<evidence type="ECO:0000313" key="2">
    <source>
        <dbReference type="EMBL" id="PSJ31634.1"/>
    </source>
</evidence>
<dbReference type="PANTHER" id="PTHR30032:SF8">
    <property type="entry name" value="GERMINATION-SPECIFIC N-ACETYLMURAMOYL-L-ALANINE AMIDASE"/>
    <property type="match status" value="1"/>
</dbReference>
<keyword evidence="1" id="KW-0732">Signal</keyword>
<keyword evidence="3" id="KW-1185">Reference proteome</keyword>
<dbReference type="RefSeq" id="WP_106776370.1">
    <property type="nucleotide sequence ID" value="NZ_JYGE01000003.1"/>
</dbReference>
<dbReference type="PANTHER" id="PTHR30032">
    <property type="entry name" value="N-ACETYLMURAMOYL-L-ALANINE AMIDASE-RELATED"/>
    <property type="match status" value="1"/>
</dbReference>
<dbReference type="Pfam" id="PF04122">
    <property type="entry name" value="CW_binding_2"/>
    <property type="match status" value="3"/>
</dbReference>
<name>A0A2P7Q0Z5_9FIRM</name>
<gene>
    <name evidence="2" type="ORF">UF10_03090</name>
</gene>
<dbReference type="OrthoDB" id="3268660at2"/>
<sequence length="548" mass="58787">MKKKMSVVLSATLALNLMAFSASQLSRVNAEEETSQFETISSLEIDNVKRSEVEDSILKPGIPNAPVLKIDDYASAVADIRKDLNKDIELPLFVSSSQSAIKGKLMKGVGVALYKLSDEDLKKNEFTPIANGTNSDNLISDSKFSIQSENGDFLLPFKNENLKPGDHIGICVSYSVNNQNKTFIIDSIYLGINSPTIALNEKVDVKTLITGLPSDAIIETVKEVDSSTIGSHEAKINIKYKNTSTPLSLAVLVNANGGTGQENIVTSPYRVAGSNRFSTNIESINRNFEKGKVDTAIVASGFNFADPLAAGPLAMKMNAPIVFSGDKGLNAEAIKTINNLAVKNVIIVGGNNTVPANVETQLSGLNVRRIAGVNRYETSKLIAKEYGPSRSAIFTDGRMFADALSATPLSKKISAPIILLRNENNIPADVNKYKDAYIVGGKNSVSVGIENKLKNSINPDKVYRVFGANRSQTSTQVAKLVKFEKNIIANGNSFADALSSVNMLNTGGKNLVLVGDTRASNDAIEFISGKTNYIIGGYSTVPKSILGF</sequence>
<comment type="caution">
    <text evidence="2">The sequence shown here is derived from an EMBL/GenBank/DDBJ whole genome shotgun (WGS) entry which is preliminary data.</text>
</comment>
<evidence type="ECO:0000256" key="1">
    <source>
        <dbReference type="SAM" id="SignalP"/>
    </source>
</evidence>
<evidence type="ECO:0000313" key="3">
    <source>
        <dbReference type="Proteomes" id="UP000241434"/>
    </source>
</evidence>
<dbReference type="EMBL" id="JYGE01000003">
    <property type="protein sequence ID" value="PSJ31634.1"/>
    <property type="molecule type" value="Genomic_DNA"/>
</dbReference>
<dbReference type="Proteomes" id="UP000241434">
    <property type="component" value="Unassembled WGS sequence"/>
</dbReference>
<reference evidence="2" key="1">
    <citation type="thesis" date="2015" institute="Rutgers" country="The State University of New Jersey, 14 College Farm Rd., New Brunswick, NJ, USA">
        <title>Ammonia toxicity in bacteria and its implications for treatment of and resource recovery from highly nitrogenous organic wastes.</title>
        <authorList>
            <person name="Luther A.K."/>
        </authorList>
    </citation>
    <scope>NUCLEOTIDE SEQUENCE</scope>
    <source>
        <strain evidence="2">RT-10B</strain>
    </source>
</reference>
<organism evidence="2 3">
    <name type="scientific">Peptostreptococcus russellii</name>
    <dbReference type="NCBI Taxonomy" id="215200"/>
    <lineage>
        <taxon>Bacteria</taxon>
        <taxon>Bacillati</taxon>
        <taxon>Bacillota</taxon>
        <taxon>Clostridia</taxon>
        <taxon>Peptostreptococcales</taxon>
        <taxon>Peptostreptococcaceae</taxon>
        <taxon>Peptostreptococcus</taxon>
    </lineage>
</organism>
<dbReference type="Gene3D" id="3.40.50.12090">
    <property type="match status" value="2"/>
</dbReference>
<protein>
    <recommendedName>
        <fullName evidence="4">Cell wall-binding protein</fullName>
    </recommendedName>
</protein>